<dbReference type="GO" id="GO:0015031">
    <property type="term" value="P:protein transport"/>
    <property type="evidence" value="ECO:0007669"/>
    <property type="project" value="TreeGrafter"/>
</dbReference>
<reference evidence="5" key="1">
    <citation type="submission" date="2025-08" db="UniProtKB">
        <authorList>
            <consortium name="RefSeq"/>
        </authorList>
    </citation>
    <scope>IDENTIFICATION</scope>
</reference>
<feature type="region of interest" description="Disordered" evidence="2">
    <location>
        <begin position="311"/>
        <end position="455"/>
    </location>
</feature>
<evidence type="ECO:0000313" key="4">
    <source>
        <dbReference type="Proteomes" id="UP000504632"/>
    </source>
</evidence>
<accession>A0A6J2VV10</accession>
<dbReference type="RefSeq" id="XP_030636895.1">
    <property type="nucleotide sequence ID" value="XM_030781035.1"/>
</dbReference>
<dbReference type="SMART" id="SM01017">
    <property type="entry name" value="Arrestin_C"/>
    <property type="match status" value="1"/>
</dbReference>
<dbReference type="InterPro" id="IPR014756">
    <property type="entry name" value="Ig_E-set"/>
</dbReference>
<dbReference type="PANTHER" id="PTHR11188">
    <property type="entry name" value="ARRESTIN DOMAIN CONTAINING PROTEIN"/>
    <property type="match status" value="1"/>
</dbReference>
<proteinExistence type="inferred from homology"/>
<sequence length="455" mass="49829">MPGKDLSIRYDPINEANTFSRGDFVKGRVILELNKEIKADAFFVKLKGDANVRWTERHNDKNRTYSAHERYFKLKHYFIREGSEAGGSEVTCGDTYSNVVPPGTHVYEFCFQIPQGLMPPSFKGHHGKITYRLEAKLSRSWKFPLTASTELQFVSRPDGTELTVPLAGEANKEMSLFTSGSVSMKANTEKMAYMQGELVIVTAAVKNSSSRPLKIKYSLQQRLKYIASGSSKTSSHYIFKEVGDPIPTGQNQTITKELQLPSDVQPSIVHCKIIKLEYTLKVYLDVPYASDPEIVFPLVILPRGQFPLSTPSRGPFGAGQPGWNGPPTHNAAGPYPDASASGVYPSPTAPGPYQHHFTPSMQPEFSNPNAPPPTYSELYPTPSAPALYPNLPPPTAQGFYPAPSAPGQYPNPNGSGSFPVPTAPGYNPPPYSTTGNPVPSAPEYCPDPYPTKTPQ</sequence>
<dbReference type="InParanoid" id="A0A6J2VV10"/>
<dbReference type="InterPro" id="IPR014752">
    <property type="entry name" value="Arrestin-like_C"/>
</dbReference>
<dbReference type="GO" id="GO:0007399">
    <property type="term" value="P:nervous system development"/>
    <property type="evidence" value="ECO:0007669"/>
    <property type="project" value="UniProtKB-ARBA"/>
</dbReference>
<dbReference type="Pfam" id="PF02752">
    <property type="entry name" value="Arrestin_C"/>
    <property type="match status" value="1"/>
</dbReference>
<evidence type="ECO:0000259" key="3">
    <source>
        <dbReference type="SMART" id="SM01017"/>
    </source>
</evidence>
<dbReference type="OrthoDB" id="2333384at2759"/>
<organism evidence="4 5">
    <name type="scientific">Chanos chanos</name>
    <name type="common">Milkfish</name>
    <name type="synonym">Mugil chanos</name>
    <dbReference type="NCBI Taxonomy" id="29144"/>
    <lineage>
        <taxon>Eukaryota</taxon>
        <taxon>Metazoa</taxon>
        <taxon>Chordata</taxon>
        <taxon>Craniata</taxon>
        <taxon>Vertebrata</taxon>
        <taxon>Euteleostomi</taxon>
        <taxon>Actinopterygii</taxon>
        <taxon>Neopterygii</taxon>
        <taxon>Teleostei</taxon>
        <taxon>Ostariophysi</taxon>
        <taxon>Gonorynchiformes</taxon>
        <taxon>Chanidae</taxon>
        <taxon>Chanos</taxon>
    </lineage>
</organism>
<dbReference type="SUPFAM" id="SSF81296">
    <property type="entry name" value="E set domains"/>
    <property type="match status" value="2"/>
</dbReference>
<protein>
    <submittedName>
        <fullName evidence="5">Arrestin domain-containing protein 3</fullName>
    </submittedName>
</protein>
<keyword evidence="4" id="KW-1185">Reference proteome</keyword>
<dbReference type="Proteomes" id="UP000504632">
    <property type="component" value="Chromosome 1"/>
</dbReference>
<dbReference type="PANTHER" id="PTHR11188:SF135">
    <property type="entry name" value="ARRESTIN DOMAIN CONTAINING 3-LIKE-RELATED"/>
    <property type="match status" value="1"/>
</dbReference>
<dbReference type="Gene3D" id="2.60.40.640">
    <property type="match status" value="2"/>
</dbReference>
<evidence type="ECO:0000313" key="5">
    <source>
        <dbReference type="RefSeq" id="XP_030636895.1"/>
    </source>
</evidence>
<comment type="similarity">
    <text evidence="1">Belongs to the arrestin family.</text>
</comment>
<dbReference type="PRINTS" id="PR01217">
    <property type="entry name" value="PRICHEXTENSN"/>
</dbReference>
<dbReference type="InterPro" id="IPR050357">
    <property type="entry name" value="Arrestin_domain-protein"/>
</dbReference>
<name>A0A6J2VV10_CHACN</name>
<dbReference type="GO" id="GO:0005886">
    <property type="term" value="C:plasma membrane"/>
    <property type="evidence" value="ECO:0007669"/>
    <property type="project" value="TreeGrafter"/>
</dbReference>
<feature type="domain" description="Arrestin C-terminal-like" evidence="3">
    <location>
        <begin position="178"/>
        <end position="305"/>
    </location>
</feature>
<feature type="compositionally biased region" description="Pro residues" evidence="2">
    <location>
        <begin position="445"/>
        <end position="455"/>
    </location>
</feature>
<gene>
    <name evidence="5" type="primary">LOC115817882</name>
</gene>
<evidence type="ECO:0000256" key="1">
    <source>
        <dbReference type="ARBA" id="ARBA00005298"/>
    </source>
</evidence>
<dbReference type="Pfam" id="PF00339">
    <property type="entry name" value="Arrestin_N"/>
    <property type="match status" value="1"/>
</dbReference>
<dbReference type="GeneID" id="115817882"/>
<dbReference type="AlphaFoldDB" id="A0A6J2VV10"/>
<dbReference type="InterPro" id="IPR011022">
    <property type="entry name" value="Arrestin_C-like"/>
</dbReference>
<dbReference type="InterPro" id="IPR011021">
    <property type="entry name" value="Arrestin-like_N"/>
</dbReference>
<feature type="compositionally biased region" description="Polar residues" evidence="2">
    <location>
        <begin position="357"/>
        <end position="368"/>
    </location>
</feature>
<evidence type="ECO:0000256" key="2">
    <source>
        <dbReference type="SAM" id="MobiDB-lite"/>
    </source>
</evidence>
<dbReference type="GO" id="GO:0005737">
    <property type="term" value="C:cytoplasm"/>
    <property type="evidence" value="ECO:0007669"/>
    <property type="project" value="TreeGrafter"/>
</dbReference>